<dbReference type="EMBL" id="JACHMN010000002">
    <property type="protein sequence ID" value="MBB5870745.1"/>
    <property type="molecule type" value="Genomic_DNA"/>
</dbReference>
<keyword evidence="2" id="KW-0812">Transmembrane</keyword>
<reference evidence="4 5" key="1">
    <citation type="submission" date="2020-08" db="EMBL/GenBank/DDBJ databases">
        <title>Sequencing the genomes of 1000 actinobacteria strains.</title>
        <authorList>
            <person name="Klenk H.-P."/>
        </authorList>
    </citation>
    <scope>NUCLEOTIDE SEQUENCE [LARGE SCALE GENOMIC DNA]</scope>
    <source>
        <strain evidence="4 5">DSM 45362</strain>
    </source>
</reference>
<keyword evidence="5" id="KW-1185">Reference proteome</keyword>
<evidence type="ECO:0000313" key="4">
    <source>
        <dbReference type="EMBL" id="MBB5870745.1"/>
    </source>
</evidence>
<dbReference type="InterPro" id="IPR012338">
    <property type="entry name" value="Beta-lactam/transpept-like"/>
</dbReference>
<feature type="compositionally biased region" description="Polar residues" evidence="1">
    <location>
        <begin position="81"/>
        <end position="90"/>
    </location>
</feature>
<accession>A0A841BSR2</accession>
<organism evidence="4 5">
    <name type="scientific">Allocatelliglobosispora scoriae</name>
    <dbReference type="NCBI Taxonomy" id="643052"/>
    <lineage>
        <taxon>Bacteria</taxon>
        <taxon>Bacillati</taxon>
        <taxon>Actinomycetota</taxon>
        <taxon>Actinomycetes</taxon>
        <taxon>Micromonosporales</taxon>
        <taxon>Micromonosporaceae</taxon>
        <taxon>Allocatelliglobosispora</taxon>
    </lineage>
</organism>
<feature type="region of interest" description="Disordered" evidence="1">
    <location>
        <begin position="1"/>
        <end position="55"/>
    </location>
</feature>
<dbReference type="GO" id="GO:0046677">
    <property type="term" value="P:response to antibiotic"/>
    <property type="evidence" value="ECO:0007669"/>
    <property type="project" value="InterPro"/>
</dbReference>
<dbReference type="Gene3D" id="3.40.710.10">
    <property type="entry name" value="DD-peptidase/beta-lactamase superfamily"/>
    <property type="match status" value="1"/>
</dbReference>
<gene>
    <name evidence="4" type="ORF">F4553_004124</name>
</gene>
<evidence type="ECO:0000313" key="5">
    <source>
        <dbReference type="Proteomes" id="UP000587527"/>
    </source>
</evidence>
<protein>
    <recommendedName>
        <fullName evidence="3">Beta-lactamase class A catalytic domain-containing protein</fullName>
    </recommendedName>
</protein>
<dbReference type="GO" id="GO:0030655">
    <property type="term" value="P:beta-lactam antibiotic catabolic process"/>
    <property type="evidence" value="ECO:0007669"/>
    <property type="project" value="InterPro"/>
</dbReference>
<evidence type="ECO:0000256" key="2">
    <source>
        <dbReference type="SAM" id="Phobius"/>
    </source>
</evidence>
<keyword evidence="2" id="KW-1133">Transmembrane helix</keyword>
<dbReference type="SUPFAM" id="SSF56601">
    <property type="entry name" value="beta-lactamase/transpeptidase-like"/>
    <property type="match status" value="1"/>
</dbReference>
<comment type="caution">
    <text evidence="4">The sequence shown here is derived from an EMBL/GenBank/DDBJ whole genome shotgun (WGS) entry which is preliminary data.</text>
</comment>
<dbReference type="PANTHER" id="PTHR35333:SF3">
    <property type="entry name" value="BETA-LACTAMASE-TYPE TRANSPEPTIDASE FOLD CONTAINING PROTEIN"/>
    <property type="match status" value="1"/>
</dbReference>
<feature type="region of interest" description="Disordered" evidence="1">
    <location>
        <begin position="81"/>
        <end position="126"/>
    </location>
</feature>
<dbReference type="InterPro" id="IPR000871">
    <property type="entry name" value="Beta-lactam_class-A"/>
</dbReference>
<dbReference type="InterPro" id="IPR045155">
    <property type="entry name" value="Beta-lactam_cat"/>
</dbReference>
<keyword evidence="2" id="KW-0472">Membrane</keyword>
<dbReference type="Proteomes" id="UP000587527">
    <property type="component" value="Unassembled WGS sequence"/>
</dbReference>
<dbReference type="AlphaFoldDB" id="A0A841BSR2"/>
<dbReference type="GO" id="GO:0008800">
    <property type="term" value="F:beta-lactamase activity"/>
    <property type="evidence" value="ECO:0007669"/>
    <property type="project" value="InterPro"/>
</dbReference>
<dbReference type="Pfam" id="PF13354">
    <property type="entry name" value="Beta-lactamase2"/>
    <property type="match status" value="1"/>
</dbReference>
<feature type="domain" description="Beta-lactamase class A catalytic" evidence="3">
    <location>
        <begin position="199"/>
        <end position="309"/>
    </location>
</feature>
<evidence type="ECO:0000256" key="1">
    <source>
        <dbReference type="SAM" id="MobiDB-lite"/>
    </source>
</evidence>
<name>A0A841BSR2_9ACTN</name>
<proteinExistence type="predicted"/>
<dbReference type="RefSeq" id="WP_312875281.1">
    <property type="nucleotide sequence ID" value="NZ_JACHMN010000002.1"/>
</dbReference>
<sequence>MTYQNPGHRRGGTDETTEIAVFAEPTREIAMIPAGRTGGSRRADPPPPPPDNRGRTAIIVGTVLLLAALVGTVVYAASGPSGNHVPTDSASWGKPAAGASGTRSAAPSKPPASPSSSPAKPSGTEMANLLVGPHTVKINASGWWSWALMDLTTGEIYGSKNMHGTNKTASMIKAWIGADFLRREAEAGRTPSDARLQEVTIMIRDSDNTAASSLFSAVGKAASTKRMISICGMKDSTATDNWSNTLLSPYDTAKLGACIASGKAAGDKWTKWLISEMQKVRGQGNFGIRKAFEASVQSKIAIKNGWVDRQATQEYTVNCLAIGDGWAMGVETRYPIALGMSYGADICKQVAAQLKN</sequence>
<dbReference type="PANTHER" id="PTHR35333">
    <property type="entry name" value="BETA-LACTAMASE"/>
    <property type="match status" value="1"/>
</dbReference>
<evidence type="ECO:0000259" key="3">
    <source>
        <dbReference type="Pfam" id="PF13354"/>
    </source>
</evidence>
<feature type="transmembrane region" description="Helical" evidence="2">
    <location>
        <begin position="57"/>
        <end position="77"/>
    </location>
</feature>